<dbReference type="AlphaFoldDB" id="A0AAV4M4R7"/>
<evidence type="ECO:0000313" key="2">
    <source>
        <dbReference type="EMBL" id="GIX65819.1"/>
    </source>
</evidence>
<reference evidence="2 3" key="1">
    <citation type="submission" date="2021-06" db="EMBL/GenBank/DDBJ databases">
        <title>Genome sequence of Babesia caballi.</title>
        <authorList>
            <person name="Yamagishi J."/>
            <person name="Kidaka T."/>
            <person name="Ochi A."/>
        </authorList>
    </citation>
    <scope>NUCLEOTIDE SEQUENCE [LARGE SCALE GENOMIC DNA]</scope>
    <source>
        <strain evidence="2">USDA-D6B2</strain>
    </source>
</reference>
<evidence type="ECO:0000313" key="3">
    <source>
        <dbReference type="Proteomes" id="UP001497744"/>
    </source>
</evidence>
<comment type="caution">
    <text evidence="2">The sequence shown here is derived from an EMBL/GenBank/DDBJ whole genome shotgun (WGS) entry which is preliminary data.</text>
</comment>
<evidence type="ECO:0000256" key="1">
    <source>
        <dbReference type="SAM" id="MobiDB-lite"/>
    </source>
</evidence>
<name>A0AAV4M4R7_BABCB</name>
<feature type="region of interest" description="Disordered" evidence="1">
    <location>
        <begin position="281"/>
        <end position="358"/>
    </location>
</feature>
<sequence>MAQWPQTPCVGPPPDNPSGITRFEQYADAWRPIPTVMELVGVIWQLKLLLADTFMKDGVFPLFISKRFSDGTFSPTWLRSATEMQLVCEDYLCDSPAPSASAMGEPTVIQELKCGSEILDFIKLSRTRNCHHFMHHYSLLAYRFANCVINFATADIMRRRSAAASSDVARVPPQFAMAQPYEYPAYDAVTGAFVGCRPPEWQYPENIRHGALDNIDVYAQPNLFSHATAPIPPMPYQRVMPTPQQELQAQHNRHQIMAAYAQNAINHSERTPMPRRHFNHYPADMQSTVTPSTSSHTRGQTMTSTTHCSFDDRNAAAMPTNVEDSMRPSVTGPWDAYQDPLPEGSGYGYPASSETGTP</sequence>
<gene>
    <name evidence="2" type="ORF">BcabD6B2_52540</name>
</gene>
<dbReference type="GeneID" id="94197300"/>
<dbReference type="Proteomes" id="UP001497744">
    <property type="component" value="Unassembled WGS sequence"/>
</dbReference>
<organism evidence="2 3">
    <name type="scientific">Babesia caballi</name>
    <dbReference type="NCBI Taxonomy" id="5871"/>
    <lineage>
        <taxon>Eukaryota</taxon>
        <taxon>Sar</taxon>
        <taxon>Alveolata</taxon>
        <taxon>Apicomplexa</taxon>
        <taxon>Aconoidasida</taxon>
        <taxon>Piroplasmida</taxon>
        <taxon>Babesiidae</taxon>
        <taxon>Babesia</taxon>
    </lineage>
</organism>
<dbReference type="RefSeq" id="XP_067717888.1">
    <property type="nucleotide sequence ID" value="XM_067861787.1"/>
</dbReference>
<proteinExistence type="predicted"/>
<keyword evidence="3" id="KW-1185">Reference proteome</keyword>
<accession>A0AAV4M4R7</accession>
<protein>
    <submittedName>
        <fullName evidence="2">UDP-N-acetylenolpyruvoylglucosamine reductase, putative</fullName>
    </submittedName>
</protein>
<dbReference type="EMBL" id="BPLF01000005">
    <property type="protein sequence ID" value="GIX65819.1"/>
    <property type="molecule type" value="Genomic_DNA"/>
</dbReference>
<feature type="compositionally biased region" description="Polar residues" evidence="1">
    <location>
        <begin position="285"/>
        <end position="308"/>
    </location>
</feature>